<proteinExistence type="predicted"/>
<evidence type="ECO:0000256" key="2">
    <source>
        <dbReference type="ARBA" id="ARBA00023315"/>
    </source>
</evidence>
<evidence type="ECO:0000313" key="4">
    <source>
        <dbReference type="EMBL" id="SNB52260.1"/>
    </source>
</evidence>
<sequence>MAGSVGVEGEPVRLRALATAVPSHELEQSAVTSAALGIFEGALENLARLAPLFAHAGIERRYSCLPIEAHLVERGMGARNQLFIEQATELLVTATERALDEAGLAPDVIDAVVLVSSTGIATPSLDALVAERLGMRPDVERTPIFGLGCAGGVLGLARAADLARVRPGRHVLLLVVELCTLALRLRDKSKANLVACALFGDGASAAILSTGGEGPWIGVSGEHRWPDTLDVMGWRVEDDGLGVVFSINVPEIARRRMGEATADFLLRHGRSGRRSIAGSAILVGPRS</sequence>
<dbReference type="PANTHER" id="PTHR11877:SF99">
    <property type="entry name" value="1,3,6,8-TETRAHYDROXYNAPHTHALENE SYNTHASE"/>
    <property type="match status" value="1"/>
</dbReference>
<keyword evidence="5" id="KW-1185">Reference proteome</keyword>
<dbReference type="GO" id="GO:0030639">
    <property type="term" value="P:polyketide biosynthetic process"/>
    <property type="evidence" value="ECO:0007669"/>
    <property type="project" value="TreeGrafter"/>
</dbReference>
<feature type="domain" description="Chalcone/stilbene synthase N-terminal" evidence="3">
    <location>
        <begin position="14"/>
        <end position="210"/>
    </location>
</feature>
<dbReference type="InterPro" id="IPR011141">
    <property type="entry name" value="Polyketide_synthase_type-III"/>
</dbReference>
<dbReference type="AlphaFoldDB" id="A0A212PZ14"/>
<organism evidence="4 5">
    <name type="scientific">Arboricoccus pini</name>
    <dbReference type="NCBI Taxonomy" id="1963835"/>
    <lineage>
        <taxon>Bacteria</taxon>
        <taxon>Pseudomonadati</taxon>
        <taxon>Pseudomonadota</taxon>
        <taxon>Alphaproteobacteria</taxon>
        <taxon>Geminicoccales</taxon>
        <taxon>Geminicoccaceae</taxon>
        <taxon>Arboricoccus</taxon>
    </lineage>
</organism>
<gene>
    <name evidence="4" type="ORF">SAMN07250955_101216</name>
</gene>
<dbReference type="RefSeq" id="WP_243389654.1">
    <property type="nucleotide sequence ID" value="NZ_FYEH01000001.1"/>
</dbReference>
<keyword evidence="1" id="KW-0808">Transferase</keyword>
<dbReference type="Pfam" id="PF00195">
    <property type="entry name" value="Chal_sti_synt_N"/>
    <property type="match status" value="1"/>
</dbReference>
<dbReference type="Proteomes" id="UP000197065">
    <property type="component" value="Unassembled WGS sequence"/>
</dbReference>
<dbReference type="GO" id="GO:0016747">
    <property type="term" value="F:acyltransferase activity, transferring groups other than amino-acyl groups"/>
    <property type="evidence" value="ECO:0007669"/>
    <property type="project" value="InterPro"/>
</dbReference>
<dbReference type="InterPro" id="IPR016039">
    <property type="entry name" value="Thiolase-like"/>
</dbReference>
<reference evidence="4 5" key="1">
    <citation type="submission" date="2017-06" db="EMBL/GenBank/DDBJ databases">
        <authorList>
            <person name="Kim H.J."/>
            <person name="Triplett B.A."/>
        </authorList>
    </citation>
    <scope>NUCLEOTIDE SEQUENCE [LARGE SCALE GENOMIC DNA]</scope>
    <source>
        <strain evidence="4 5">B29T1</strain>
    </source>
</reference>
<keyword evidence="2" id="KW-0012">Acyltransferase</keyword>
<dbReference type="PANTHER" id="PTHR11877">
    <property type="entry name" value="HYDROXYMETHYLGLUTARYL-COA SYNTHASE"/>
    <property type="match status" value="1"/>
</dbReference>
<dbReference type="InterPro" id="IPR001099">
    <property type="entry name" value="Chalcone/stilbene_synt_N"/>
</dbReference>
<name>A0A212PZ14_9PROT</name>
<evidence type="ECO:0000313" key="5">
    <source>
        <dbReference type="Proteomes" id="UP000197065"/>
    </source>
</evidence>
<dbReference type="Gene3D" id="3.40.47.10">
    <property type="match status" value="2"/>
</dbReference>
<evidence type="ECO:0000259" key="3">
    <source>
        <dbReference type="Pfam" id="PF00195"/>
    </source>
</evidence>
<dbReference type="EMBL" id="FYEH01000001">
    <property type="protein sequence ID" value="SNB52260.1"/>
    <property type="molecule type" value="Genomic_DNA"/>
</dbReference>
<evidence type="ECO:0000256" key="1">
    <source>
        <dbReference type="ARBA" id="ARBA00022679"/>
    </source>
</evidence>
<protein>
    <submittedName>
        <fullName evidence="4">Alkylresorcinol/alkylpyrone synthase</fullName>
    </submittedName>
</protein>
<dbReference type="SUPFAM" id="SSF53901">
    <property type="entry name" value="Thiolase-like"/>
    <property type="match status" value="2"/>
</dbReference>
<accession>A0A212PZ14</accession>